<dbReference type="AlphaFoldDB" id="A0A268P541"/>
<evidence type="ECO:0000313" key="2">
    <source>
        <dbReference type="Proteomes" id="UP000216207"/>
    </source>
</evidence>
<accession>A0A268P541</accession>
<reference evidence="1 2" key="1">
    <citation type="submission" date="2017-07" db="EMBL/GenBank/DDBJ databases">
        <title>Isolation and whole genome analysis of endospore-forming bacteria from heroin.</title>
        <authorList>
            <person name="Kalinowski J."/>
            <person name="Ahrens B."/>
            <person name="Al-Dilaimi A."/>
            <person name="Winkler A."/>
            <person name="Wibberg D."/>
            <person name="Schleenbecker U."/>
            <person name="Ruckert C."/>
            <person name="Wolfel R."/>
            <person name="Grass G."/>
        </authorList>
    </citation>
    <scope>NUCLEOTIDE SEQUENCE [LARGE SCALE GENOMIC DNA]</scope>
    <source>
        <strain evidence="1 2">7539</strain>
    </source>
</reference>
<protein>
    <submittedName>
        <fullName evidence="1">Uncharacterized protein</fullName>
    </submittedName>
</protein>
<sequence length="82" mass="9215">MTGAPVIELGYTYGLHTVPNEGNMVTYCQTGVAPRRATTRPQDNSLGGEFFYFPNLDFQRSGNKNAYKKVYKVVEIPVHFIV</sequence>
<gene>
    <name evidence="1" type="ORF">CHH72_02655</name>
</gene>
<dbReference type="Proteomes" id="UP000216207">
    <property type="component" value="Unassembled WGS sequence"/>
</dbReference>
<name>A0A268P541_SHOCL</name>
<dbReference type="EMBL" id="NPCC01000004">
    <property type="protein sequence ID" value="PAE90798.1"/>
    <property type="molecule type" value="Genomic_DNA"/>
</dbReference>
<proteinExistence type="predicted"/>
<comment type="caution">
    <text evidence="1">The sequence shown here is derived from an EMBL/GenBank/DDBJ whole genome shotgun (WGS) entry which is preliminary data.</text>
</comment>
<organism evidence="1 2">
    <name type="scientific">Shouchella clausii</name>
    <name type="common">Alkalihalobacillus clausii</name>
    <dbReference type="NCBI Taxonomy" id="79880"/>
    <lineage>
        <taxon>Bacteria</taxon>
        <taxon>Bacillati</taxon>
        <taxon>Bacillota</taxon>
        <taxon>Bacilli</taxon>
        <taxon>Bacillales</taxon>
        <taxon>Bacillaceae</taxon>
        <taxon>Shouchella</taxon>
    </lineage>
</organism>
<evidence type="ECO:0000313" key="1">
    <source>
        <dbReference type="EMBL" id="PAE90798.1"/>
    </source>
</evidence>